<organism evidence="10 11">
    <name type="scientific">Paenibacillus montaniterrae</name>
    <dbReference type="NCBI Taxonomy" id="429341"/>
    <lineage>
        <taxon>Bacteria</taxon>
        <taxon>Bacillati</taxon>
        <taxon>Bacillota</taxon>
        <taxon>Bacilli</taxon>
        <taxon>Bacillales</taxon>
        <taxon>Paenibacillaceae</taxon>
        <taxon>Paenibacillus</taxon>
    </lineage>
</organism>
<comment type="similarity">
    <text evidence="4">Belongs to the peptidase M29 family.</text>
</comment>
<dbReference type="InterPro" id="IPR035097">
    <property type="entry name" value="M29_N-terminal"/>
</dbReference>
<keyword evidence="7" id="KW-0479">Metal-binding</keyword>
<comment type="cofactor">
    <cofactor evidence="1">
        <name>Co(2+)</name>
        <dbReference type="ChEBI" id="CHEBI:48828"/>
    </cofactor>
</comment>
<dbReference type="InterPro" id="IPR052170">
    <property type="entry name" value="M29_Exopeptidase"/>
</dbReference>
<comment type="caution">
    <text evidence="10">The sequence shown here is derived from an EMBL/GenBank/DDBJ whole genome shotgun (WGS) entry which is preliminary data.</text>
</comment>
<dbReference type="GO" id="GO:0006508">
    <property type="term" value="P:proteolysis"/>
    <property type="evidence" value="ECO:0007669"/>
    <property type="project" value="UniProtKB-KW"/>
</dbReference>
<dbReference type="GO" id="GO:0046872">
    <property type="term" value="F:metal ion binding"/>
    <property type="evidence" value="ECO:0007669"/>
    <property type="project" value="UniProtKB-KW"/>
</dbReference>
<evidence type="ECO:0000256" key="9">
    <source>
        <dbReference type="ARBA" id="ARBA00023049"/>
    </source>
</evidence>
<accession>A0A919YK97</accession>
<keyword evidence="6" id="KW-0645">Protease</keyword>
<dbReference type="Gene3D" id="3.40.1830.10">
    <property type="entry name" value="Thermophilic metalloprotease (M29)"/>
    <property type="match status" value="1"/>
</dbReference>
<evidence type="ECO:0000256" key="7">
    <source>
        <dbReference type="ARBA" id="ARBA00022723"/>
    </source>
</evidence>
<evidence type="ECO:0000313" key="10">
    <source>
        <dbReference type="EMBL" id="GIP14847.1"/>
    </source>
</evidence>
<dbReference type="AlphaFoldDB" id="A0A919YK97"/>
<evidence type="ECO:0000256" key="3">
    <source>
        <dbReference type="ARBA" id="ARBA00001947"/>
    </source>
</evidence>
<dbReference type="PANTHER" id="PTHR34448:SF3">
    <property type="entry name" value="AMINOPEPTIDASE AMPS"/>
    <property type="match status" value="1"/>
</dbReference>
<evidence type="ECO:0000256" key="1">
    <source>
        <dbReference type="ARBA" id="ARBA00001941"/>
    </source>
</evidence>
<evidence type="ECO:0000256" key="6">
    <source>
        <dbReference type="ARBA" id="ARBA00022670"/>
    </source>
</evidence>
<sequence length="415" mass="46624">MSISKPLQLKLERYIELLLKRGVALQPQQLLVITCNSENLYFAKMIAAQAYKLGAGDVQLRLEDEELEHARLLHSQPEHLRQYYELKQHQQASYEQRGACFLRCLSPNPSRQYAVPQQRQRLVDELLASLAERTLTQQFSFPVRRHASPAATASWARVLFPHLDEQEAFEALWQHIFHITYCDDEANDPLLGWDQHIKQLLATKERLNALPITRLHFRNSLGTDLTIELADGAQWYGGSVTGADGITFYPSIPTEEIFTAPHRAKVEGVVYSSMPLLHEGGVIDQFYLRFSKGKVLEWGAETGASLLAALLEKDEGASRLGEVALVHSQSRIAKSNILHYETLCDENRTCHVALGTGYPGCLKQSEDGRSMLERGLNASGIHVDFMFGTEDMTVTAHLADGAQLELMQQGRFVGL</sequence>
<evidence type="ECO:0000313" key="11">
    <source>
        <dbReference type="Proteomes" id="UP000683139"/>
    </source>
</evidence>
<evidence type="ECO:0000256" key="2">
    <source>
        <dbReference type="ARBA" id="ARBA00001946"/>
    </source>
</evidence>
<dbReference type="Proteomes" id="UP000683139">
    <property type="component" value="Unassembled WGS sequence"/>
</dbReference>
<dbReference type="GO" id="GO:0004177">
    <property type="term" value="F:aminopeptidase activity"/>
    <property type="evidence" value="ECO:0007669"/>
    <property type="project" value="UniProtKB-KW"/>
</dbReference>
<proteinExistence type="inferred from homology"/>
<evidence type="ECO:0000256" key="8">
    <source>
        <dbReference type="ARBA" id="ARBA00022801"/>
    </source>
</evidence>
<protein>
    <submittedName>
        <fullName evidence="10">Aminopeptidase</fullName>
    </submittedName>
</protein>
<keyword evidence="11" id="KW-1185">Reference proteome</keyword>
<dbReference type="PRINTS" id="PR00919">
    <property type="entry name" value="THERMOPTASE"/>
</dbReference>
<keyword evidence="8" id="KW-0378">Hydrolase</keyword>
<dbReference type="InterPro" id="IPR000787">
    <property type="entry name" value="Peptidase_M29"/>
</dbReference>
<dbReference type="RefSeq" id="WP_213513033.1">
    <property type="nucleotide sequence ID" value="NZ_BOSE01000001.1"/>
</dbReference>
<name>A0A919YK97_9BACL</name>
<keyword evidence="9" id="KW-0482">Metalloprotease</keyword>
<evidence type="ECO:0000256" key="4">
    <source>
        <dbReference type="ARBA" id="ARBA00008236"/>
    </source>
</evidence>
<dbReference type="SUPFAM" id="SSF144052">
    <property type="entry name" value="Thermophilic metalloprotease-like"/>
    <property type="match status" value="1"/>
</dbReference>
<keyword evidence="5 10" id="KW-0031">Aminopeptidase</keyword>
<dbReference type="EMBL" id="BOSE01000001">
    <property type="protein sequence ID" value="GIP14847.1"/>
    <property type="molecule type" value="Genomic_DNA"/>
</dbReference>
<gene>
    <name evidence="10" type="ORF">J40TS1_04890</name>
</gene>
<reference evidence="10" key="1">
    <citation type="submission" date="2021-03" db="EMBL/GenBank/DDBJ databases">
        <title>Antimicrobial resistance genes in bacteria isolated from Japanese honey, and their potential for conferring macrolide and lincosamide resistance in the American foulbrood pathogen Paenibacillus larvae.</title>
        <authorList>
            <person name="Okamoto M."/>
            <person name="Kumagai M."/>
            <person name="Kanamori H."/>
            <person name="Takamatsu D."/>
        </authorList>
    </citation>
    <scope>NUCLEOTIDE SEQUENCE</scope>
    <source>
        <strain evidence="10">J40TS1</strain>
    </source>
</reference>
<comment type="cofactor">
    <cofactor evidence="2">
        <name>Mg(2+)</name>
        <dbReference type="ChEBI" id="CHEBI:18420"/>
    </cofactor>
</comment>
<comment type="cofactor">
    <cofactor evidence="3">
        <name>Zn(2+)</name>
        <dbReference type="ChEBI" id="CHEBI:29105"/>
    </cofactor>
</comment>
<evidence type="ECO:0000256" key="5">
    <source>
        <dbReference type="ARBA" id="ARBA00022438"/>
    </source>
</evidence>
<dbReference type="GO" id="GO:0008237">
    <property type="term" value="F:metallopeptidase activity"/>
    <property type="evidence" value="ECO:0007669"/>
    <property type="project" value="UniProtKB-KW"/>
</dbReference>
<dbReference type="Pfam" id="PF02073">
    <property type="entry name" value="Peptidase_M29"/>
    <property type="match status" value="1"/>
</dbReference>
<dbReference type="PANTHER" id="PTHR34448">
    <property type="entry name" value="AMINOPEPTIDASE"/>
    <property type="match status" value="1"/>
</dbReference>